<protein>
    <submittedName>
        <fullName evidence="1">Uncharacterized protein</fullName>
    </submittedName>
</protein>
<comment type="caution">
    <text evidence="1">The sequence shown here is derived from an EMBL/GenBank/DDBJ whole genome shotgun (WGS) entry which is preliminary data.</text>
</comment>
<dbReference type="RefSeq" id="WP_395132412.1">
    <property type="nucleotide sequence ID" value="NZ_JBIMPR010000003.1"/>
</dbReference>
<evidence type="ECO:0000313" key="1">
    <source>
        <dbReference type="EMBL" id="MFH5773557.1"/>
    </source>
</evidence>
<dbReference type="EMBL" id="JBIMPR010000003">
    <property type="protein sequence ID" value="MFH5773557.1"/>
    <property type="molecule type" value="Genomic_DNA"/>
</dbReference>
<dbReference type="Proteomes" id="UP001609376">
    <property type="component" value="Unassembled WGS sequence"/>
</dbReference>
<reference evidence="1 2" key="1">
    <citation type="submission" date="2024-10" db="EMBL/GenBank/DDBJ databases">
        <title>Paracoccus drimophilus sp. nov., a novel bacterium from corn roots in Hunan.</title>
        <authorList>
            <person name="Li X."/>
        </authorList>
    </citation>
    <scope>NUCLEOTIDE SEQUENCE [LARGE SCALE GENOMIC DNA]</scope>
    <source>
        <strain evidence="1 2">NGMCC 1.201697</strain>
    </source>
</reference>
<sequence>MNWHRNDFNMRAADEYYAAVWTPEDFDACCKCGCDFADSDDDDHDPHAVQSKEHPALCQFCADTLGDDE</sequence>
<gene>
    <name evidence="1" type="ORF">ACHFJ0_04840</name>
</gene>
<name>A0ABW7LHF9_9RHOB</name>
<organism evidence="1 2">
    <name type="scientific">Paracoccus broussonetiae subsp. drimophilus</name>
    <dbReference type="NCBI Taxonomy" id="3373869"/>
    <lineage>
        <taxon>Bacteria</taxon>
        <taxon>Pseudomonadati</taxon>
        <taxon>Pseudomonadota</taxon>
        <taxon>Alphaproteobacteria</taxon>
        <taxon>Rhodobacterales</taxon>
        <taxon>Paracoccaceae</taxon>
        <taxon>Paracoccus</taxon>
        <taxon>Paracoccus broussonetiae</taxon>
    </lineage>
</organism>
<evidence type="ECO:0000313" key="2">
    <source>
        <dbReference type="Proteomes" id="UP001609376"/>
    </source>
</evidence>
<proteinExistence type="predicted"/>
<keyword evidence="2" id="KW-1185">Reference proteome</keyword>
<accession>A0ABW7LHF9</accession>